<dbReference type="SUPFAM" id="SSF53383">
    <property type="entry name" value="PLP-dependent transferases"/>
    <property type="match status" value="1"/>
</dbReference>
<dbReference type="PANTHER" id="PTHR13693">
    <property type="entry name" value="CLASS II AMINOTRANSFERASE/8-AMINO-7-OXONONANOATE SYNTHASE"/>
    <property type="match status" value="1"/>
</dbReference>
<reference evidence="6 7" key="1">
    <citation type="journal article" date="2015" name="BMC Genomics">
        <title>Gene expression during zombie ant biting behavior reflects the complexity underlying fungal parasitic behavioral manipulation.</title>
        <authorList>
            <person name="de Bekker C."/>
            <person name="Ohm R.A."/>
            <person name="Loreto R.G."/>
            <person name="Sebastian A."/>
            <person name="Albert I."/>
            <person name="Merrow M."/>
            <person name="Brachmann A."/>
            <person name="Hughes D.P."/>
        </authorList>
    </citation>
    <scope>NUCLEOTIDE SEQUENCE [LARGE SCALE GENOMIC DNA]</scope>
    <source>
        <strain evidence="6 7">SC16a</strain>
    </source>
</reference>
<dbReference type="PANTHER" id="PTHR13693:SF77">
    <property type="entry name" value="8-AMINO-7-OXONONANOATE SYNTHASE"/>
    <property type="match status" value="1"/>
</dbReference>
<dbReference type="GO" id="GO:0016740">
    <property type="term" value="F:transferase activity"/>
    <property type="evidence" value="ECO:0007669"/>
    <property type="project" value="UniProtKB-KW"/>
</dbReference>
<comment type="cofactor">
    <cofactor evidence="1">
        <name>pyridoxal 5'-phosphate</name>
        <dbReference type="ChEBI" id="CHEBI:597326"/>
    </cofactor>
</comment>
<protein>
    <recommendedName>
        <fullName evidence="5">Aminotransferase class I/classII large domain-containing protein</fullName>
    </recommendedName>
</protein>
<dbReference type="AlphaFoldDB" id="A0A2A9PKA4"/>
<dbReference type="GO" id="GO:0030170">
    <property type="term" value="F:pyridoxal phosphate binding"/>
    <property type="evidence" value="ECO:0007669"/>
    <property type="project" value="InterPro"/>
</dbReference>
<keyword evidence="3" id="KW-0808">Transferase</keyword>
<dbReference type="EMBL" id="LAZP02000077">
    <property type="protein sequence ID" value="PFH61327.1"/>
    <property type="molecule type" value="Genomic_DNA"/>
</dbReference>
<evidence type="ECO:0000259" key="5">
    <source>
        <dbReference type="Pfam" id="PF00155"/>
    </source>
</evidence>
<dbReference type="GO" id="GO:0009102">
    <property type="term" value="P:biotin biosynthetic process"/>
    <property type="evidence" value="ECO:0007669"/>
    <property type="project" value="TreeGrafter"/>
</dbReference>
<dbReference type="Proteomes" id="UP000037136">
    <property type="component" value="Unassembled WGS sequence"/>
</dbReference>
<reference evidence="6 7" key="2">
    <citation type="journal article" date="2017" name="Sci. Rep.">
        <title>Ant-infecting Ophiocordyceps genomes reveal a high diversity of potential behavioral manipulation genes and a possible major role for enterotoxins.</title>
        <authorList>
            <person name="de Bekker C."/>
            <person name="Ohm R.A."/>
            <person name="Evans H.C."/>
            <person name="Brachmann A."/>
            <person name="Hughes D.P."/>
        </authorList>
    </citation>
    <scope>NUCLEOTIDE SEQUENCE [LARGE SCALE GENOMIC DNA]</scope>
    <source>
        <strain evidence="6 7">SC16a</strain>
    </source>
</reference>
<comment type="similarity">
    <text evidence="2">Belongs to the class-II pyridoxal-phosphate-dependent aminotransferase family. BioF subfamily.</text>
</comment>
<evidence type="ECO:0000256" key="4">
    <source>
        <dbReference type="ARBA" id="ARBA00022898"/>
    </source>
</evidence>
<proteinExistence type="inferred from homology"/>
<keyword evidence="7" id="KW-1185">Reference proteome</keyword>
<dbReference type="InterPro" id="IPR015424">
    <property type="entry name" value="PyrdxlP-dep_Trfase"/>
</dbReference>
<evidence type="ECO:0000256" key="3">
    <source>
        <dbReference type="ARBA" id="ARBA00022679"/>
    </source>
</evidence>
<evidence type="ECO:0000313" key="6">
    <source>
        <dbReference type="EMBL" id="PFH61327.1"/>
    </source>
</evidence>
<accession>A0A2A9PKA4</accession>
<dbReference type="Pfam" id="PF00155">
    <property type="entry name" value="Aminotran_1_2"/>
    <property type="match status" value="1"/>
</dbReference>
<sequence>MEPPLSLLRLLQAGLERRRQQGQYFSLVPSASQQGLVDFGSNDTLCLRSNDSVRKRFLNELEANPNFPLGAGASRVLGGSDCHVMELERYLADYHGAEDSLFFNSGYEANMAIYGSLPQRGDAIVHDEMIHASIRDGIRAGRASIVQSFEHNDVASLGQLIDNITKSSPAILGGSQTVFVALESIYSMEGDTAPVTEMLAKVKSILPAQNFVFVVDEAHSTGIVGPQGSGYIRHLGLEREAIIQMHSYAKAPGALGAVVICHPMVKDFLTNYGRNFIYSTGPTFPTIATVRACVETLRGEEGQRLRQQLQNRVRMFHEFVTRHPHWNAVKRSGVLSIPTLNSKNVDEFHCPVVPLITSTGLCRSLQEESLQHGFLTHGLHFPVVPRTGERVRLVIHAGNTTEELHNLVNMLMAWASKKVSAITRRRTSL</sequence>
<dbReference type="STRING" id="268505.A0A2A9PKA4"/>
<dbReference type="InterPro" id="IPR050087">
    <property type="entry name" value="AON_synthase_class-II"/>
</dbReference>
<evidence type="ECO:0000313" key="7">
    <source>
        <dbReference type="Proteomes" id="UP000037136"/>
    </source>
</evidence>
<keyword evidence="4" id="KW-0663">Pyridoxal phosphate</keyword>
<dbReference type="InterPro" id="IPR004839">
    <property type="entry name" value="Aminotransferase_I/II_large"/>
</dbReference>
<evidence type="ECO:0000256" key="1">
    <source>
        <dbReference type="ARBA" id="ARBA00001933"/>
    </source>
</evidence>
<dbReference type="OrthoDB" id="2382073at2759"/>
<evidence type="ECO:0000256" key="2">
    <source>
        <dbReference type="ARBA" id="ARBA00010008"/>
    </source>
</evidence>
<dbReference type="InterPro" id="IPR015422">
    <property type="entry name" value="PyrdxlP-dep_Trfase_small"/>
</dbReference>
<gene>
    <name evidence="6" type="ORF">XA68_17629</name>
</gene>
<dbReference type="InterPro" id="IPR015421">
    <property type="entry name" value="PyrdxlP-dep_Trfase_major"/>
</dbReference>
<feature type="domain" description="Aminotransferase class I/classII large" evidence="5">
    <location>
        <begin position="37"/>
        <end position="409"/>
    </location>
</feature>
<dbReference type="Gene3D" id="3.40.640.10">
    <property type="entry name" value="Type I PLP-dependent aspartate aminotransferase-like (Major domain)"/>
    <property type="match status" value="1"/>
</dbReference>
<organism evidence="6 7">
    <name type="scientific">Ophiocordyceps unilateralis</name>
    <name type="common">Zombie-ant fungus</name>
    <name type="synonym">Torrubia unilateralis</name>
    <dbReference type="NCBI Taxonomy" id="268505"/>
    <lineage>
        <taxon>Eukaryota</taxon>
        <taxon>Fungi</taxon>
        <taxon>Dikarya</taxon>
        <taxon>Ascomycota</taxon>
        <taxon>Pezizomycotina</taxon>
        <taxon>Sordariomycetes</taxon>
        <taxon>Hypocreomycetidae</taxon>
        <taxon>Hypocreales</taxon>
        <taxon>Ophiocordycipitaceae</taxon>
        <taxon>Ophiocordyceps</taxon>
    </lineage>
</organism>
<name>A0A2A9PKA4_OPHUN</name>
<comment type="caution">
    <text evidence="6">The sequence shown here is derived from an EMBL/GenBank/DDBJ whole genome shotgun (WGS) entry which is preliminary data.</text>
</comment>
<dbReference type="Gene3D" id="3.90.1150.10">
    <property type="entry name" value="Aspartate Aminotransferase, domain 1"/>
    <property type="match status" value="1"/>
</dbReference>